<feature type="transmembrane region" description="Helical" evidence="1">
    <location>
        <begin position="12"/>
        <end position="31"/>
    </location>
</feature>
<feature type="transmembrane region" description="Helical" evidence="1">
    <location>
        <begin position="37"/>
        <end position="57"/>
    </location>
</feature>
<dbReference type="SUPFAM" id="SSF57756">
    <property type="entry name" value="Retrovirus zinc finger-like domains"/>
    <property type="match status" value="1"/>
</dbReference>
<feature type="transmembrane region" description="Helical" evidence="1">
    <location>
        <begin position="136"/>
        <end position="158"/>
    </location>
</feature>
<feature type="transmembrane region" description="Helical" evidence="1">
    <location>
        <begin position="69"/>
        <end position="92"/>
    </location>
</feature>
<evidence type="ECO:0000313" key="2">
    <source>
        <dbReference type="EMBL" id="GJS64340.1"/>
    </source>
</evidence>
<reference evidence="2" key="1">
    <citation type="journal article" date="2022" name="Int. J. Mol. Sci.">
        <title>Draft Genome of Tanacetum Coccineum: Genomic Comparison of Closely Related Tanacetum-Family Plants.</title>
        <authorList>
            <person name="Yamashiro T."/>
            <person name="Shiraishi A."/>
            <person name="Nakayama K."/>
            <person name="Satake H."/>
        </authorList>
    </citation>
    <scope>NUCLEOTIDE SEQUENCE</scope>
</reference>
<gene>
    <name evidence="2" type="ORF">Tco_0678904</name>
</gene>
<name>A0ABQ4XH22_9ASTR</name>
<protein>
    <submittedName>
        <fullName evidence="2">Integrase, catalytic region, zinc finger, CCHC-type containing protein</fullName>
    </submittedName>
</protein>
<proteinExistence type="predicted"/>
<evidence type="ECO:0000256" key="1">
    <source>
        <dbReference type="SAM" id="Phobius"/>
    </source>
</evidence>
<dbReference type="Proteomes" id="UP001151760">
    <property type="component" value="Unassembled WGS sequence"/>
</dbReference>
<feature type="transmembrane region" description="Helical" evidence="1">
    <location>
        <begin position="104"/>
        <end position="129"/>
    </location>
</feature>
<sequence length="289" mass="31188">MPSCGGNGKECKLVPLVFQFGVVLCSLSYLLLLSLLLLSLTCSSLSSALLLLSFFFSPSFSSSPLSCPLLLSTCLLLYSTLPSSFSSLLSSLPSLFLAYSPSSLVSIFSLSISGFSISSLLLFSLSLILSPFSPAFPLYSSSIFFLCSSLALLLSSFLSLNSPLSSSIIDLLLHIRDENGLRCCLLEKTRSAVQQGPARESCGSDVRGRYNANNQGRPFQRNNARGNGVAGNVGGQNRGGMINPGQAKPIMCYNYNGLGHIARECPRPKRLQDSDYFKEKMLLMQAKRV</sequence>
<evidence type="ECO:0000313" key="3">
    <source>
        <dbReference type="Proteomes" id="UP001151760"/>
    </source>
</evidence>
<comment type="caution">
    <text evidence="2">The sequence shown here is derived from an EMBL/GenBank/DDBJ whole genome shotgun (WGS) entry which is preliminary data.</text>
</comment>
<accession>A0ABQ4XH22</accession>
<keyword evidence="1" id="KW-0472">Membrane</keyword>
<keyword evidence="1" id="KW-1133">Transmembrane helix</keyword>
<dbReference type="Gene3D" id="4.10.60.10">
    <property type="entry name" value="Zinc finger, CCHC-type"/>
    <property type="match status" value="1"/>
</dbReference>
<keyword evidence="1" id="KW-0812">Transmembrane</keyword>
<keyword evidence="3" id="KW-1185">Reference proteome</keyword>
<dbReference type="InterPro" id="IPR036875">
    <property type="entry name" value="Znf_CCHC_sf"/>
</dbReference>
<reference evidence="2" key="2">
    <citation type="submission" date="2022-01" db="EMBL/GenBank/DDBJ databases">
        <authorList>
            <person name="Yamashiro T."/>
            <person name="Shiraishi A."/>
            <person name="Satake H."/>
            <person name="Nakayama K."/>
        </authorList>
    </citation>
    <scope>NUCLEOTIDE SEQUENCE</scope>
</reference>
<organism evidence="2 3">
    <name type="scientific">Tanacetum coccineum</name>
    <dbReference type="NCBI Taxonomy" id="301880"/>
    <lineage>
        <taxon>Eukaryota</taxon>
        <taxon>Viridiplantae</taxon>
        <taxon>Streptophyta</taxon>
        <taxon>Embryophyta</taxon>
        <taxon>Tracheophyta</taxon>
        <taxon>Spermatophyta</taxon>
        <taxon>Magnoliopsida</taxon>
        <taxon>eudicotyledons</taxon>
        <taxon>Gunneridae</taxon>
        <taxon>Pentapetalae</taxon>
        <taxon>asterids</taxon>
        <taxon>campanulids</taxon>
        <taxon>Asterales</taxon>
        <taxon>Asteraceae</taxon>
        <taxon>Asteroideae</taxon>
        <taxon>Anthemideae</taxon>
        <taxon>Anthemidinae</taxon>
        <taxon>Tanacetum</taxon>
    </lineage>
</organism>
<dbReference type="EMBL" id="BQNB010009496">
    <property type="protein sequence ID" value="GJS64340.1"/>
    <property type="molecule type" value="Genomic_DNA"/>
</dbReference>